<dbReference type="InterPro" id="IPR039298">
    <property type="entry name" value="ACOT13"/>
</dbReference>
<dbReference type="InterPro" id="IPR006683">
    <property type="entry name" value="Thioestr_dom"/>
</dbReference>
<dbReference type="Pfam" id="PF03061">
    <property type="entry name" value="4HBT"/>
    <property type="match status" value="1"/>
</dbReference>
<reference evidence="4 5" key="1">
    <citation type="submission" date="2017-08" db="EMBL/GenBank/DDBJ databases">
        <title>Infants hospitalized years apart are colonized by the same room-sourced microbial strains.</title>
        <authorList>
            <person name="Brooks B."/>
            <person name="Olm M.R."/>
            <person name="Firek B.A."/>
            <person name="Baker R."/>
            <person name="Thomas B.C."/>
            <person name="Morowitz M.J."/>
            <person name="Banfield J.F."/>
        </authorList>
    </citation>
    <scope>NUCLEOTIDE SEQUENCE [LARGE SCALE GENOMIC DNA]</scope>
    <source>
        <strain evidence="4">S2_005_002_R2_34</strain>
    </source>
</reference>
<dbReference type="Proteomes" id="UP000249185">
    <property type="component" value="Unassembled WGS sequence"/>
</dbReference>
<dbReference type="AlphaFoldDB" id="A0A2W5PNT2"/>
<proteinExistence type="inferred from homology"/>
<dbReference type="GO" id="GO:0047617">
    <property type="term" value="F:fatty acyl-CoA hydrolase activity"/>
    <property type="evidence" value="ECO:0007669"/>
    <property type="project" value="InterPro"/>
</dbReference>
<accession>A0A2W5PNT2</accession>
<dbReference type="EMBL" id="QFPW01000026">
    <property type="protein sequence ID" value="PZQ46357.1"/>
    <property type="molecule type" value="Genomic_DNA"/>
</dbReference>
<dbReference type="PANTHER" id="PTHR21660:SF1">
    <property type="entry name" value="ACYL-COENZYME A THIOESTERASE 13"/>
    <property type="match status" value="1"/>
</dbReference>
<dbReference type="SUPFAM" id="SSF54637">
    <property type="entry name" value="Thioesterase/thiol ester dehydrase-isomerase"/>
    <property type="match status" value="1"/>
</dbReference>
<keyword evidence="2" id="KW-0378">Hydrolase</keyword>
<sequence length="151" mass="15430">MTPRPRLHPRALDGIIASSGHLNALGMRLIALDARGATLALAAGPAHSNAEGGVHGGVLATLLDAACGFAARFDGAERPIVTVLTLSLAVNFVGRAADPRLTARGRVVGGGRRIVFTSGEVVDGEGTVIATANGTFKRLAEAGPEDRSRTE</sequence>
<evidence type="ECO:0000313" key="4">
    <source>
        <dbReference type="EMBL" id="PZQ46357.1"/>
    </source>
</evidence>
<gene>
    <name evidence="4" type="ORF">DI556_20435</name>
</gene>
<evidence type="ECO:0000259" key="3">
    <source>
        <dbReference type="Pfam" id="PF03061"/>
    </source>
</evidence>
<dbReference type="NCBIfam" id="TIGR00369">
    <property type="entry name" value="unchar_dom_1"/>
    <property type="match status" value="1"/>
</dbReference>
<evidence type="ECO:0000313" key="5">
    <source>
        <dbReference type="Proteomes" id="UP000249185"/>
    </source>
</evidence>
<dbReference type="CDD" id="cd03443">
    <property type="entry name" value="PaaI_thioesterase"/>
    <property type="match status" value="1"/>
</dbReference>
<feature type="domain" description="Thioesterase" evidence="3">
    <location>
        <begin position="52"/>
        <end position="129"/>
    </location>
</feature>
<evidence type="ECO:0000256" key="2">
    <source>
        <dbReference type="ARBA" id="ARBA00022801"/>
    </source>
</evidence>
<protein>
    <submittedName>
        <fullName evidence="4">PaaI family thioesterase</fullName>
    </submittedName>
</protein>
<organism evidence="4 5">
    <name type="scientific">Rhodovulum sulfidophilum</name>
    <name type="common">Rhodobacter sulfidophilus</name>
    <dbReference type="NCBI Taxonomy" id="35806"/>
    <lineage>
        <taxon>Bacteria</taxon>
        <taxon>Pseudomonadati</taxon>
        <taxon>Pseudomonadota</taxon>
        <taxon>Alphaproteobacteria</taxon>
        <taxon>Rhodobacterales</taxon>
        <taxon>Paracoccaceae</taxon>
        <taxon>Rhodovulum</taxon>
    </lineage>
</organism>
<dbReference type="InterPro" id="IPR003736">
    <property type="entry name" value="PAAI_dom"/>
</dbReference>
<evidence type="ECO:0000256" key="1">
    <source>
        <dbReference type="ARBA" id="ARBA00008324"/>
    </source>
</evidence>
<comment type="caution">
    <text evidence="4">The sequence shown here is derived from an EMBL/GenBank/DDBJ whole genome shotgun (WGS) entry which is preliminary data.</text>
</comment>
<dbReference type="PANTHER" id="PTHR21660">
    <property type="entry name" value="THIOESTERASE SUPERFAMILY MEMBER-RELATED"/>
    <property type="match status" value="1"/>
</dbReference>
<dbReference type="Gene3D" id="3.10.129.10">
    <property type="entry name" value="Hotdog Thioesterase"/>
    <property type="match status" value="1"/>
</dbReference>
<dbReference type="InterPro" id="IPR029069">
    <property type="entry name" value="HotDog_dom_sf"/>
</dbReference>
<name>A0A2W5PNT2_RHOSU</name>
<comment type="similarity">
    <text evidence="1">Belongs to the thioesterase PaaI family.</text>
</comment>